<reference evidence="1" key="1">
    <citation type="submission" date="2021-01" db="EMBL/GenBank/DDBJ databases">
        <authorList>
            <person name="Lovell J.T."/>
            <person name="Bentley N."/>
            <person name="Bhattarai G."/>
            <person name="Jenkins J.W."/>
            <person name="Sreedasyam A."/>
            <person name="Alarcon Y."/>
            <person name="Bock C."/>
            <person name="Boston L."/>
            <person name="Carlson J."/>
            <person name="Cervantes K."/>
            <person name="Clermont K."/>
            <person name="Krom N."/>
            <person name="Kubenka K."/>
            <person name="Mamidi S."/>
            <person name="Mattison C."/>
            <person name="Monteros M."/>
            <person name="Pisani C."/>
            <person name="Plott C."/>
            <person name="Rajasekar S."/>
            <person name="Rhein H.S."/>
            <person name="Rohla C."/>
            <person name="Song M."/>
            <person name="Hilaire R.S."/>
            <person name="Shu S."/>
            <person name="Wells L."/>
            <person name="Wang X."/>
            <person name="Webber J."/>
            <person name="Heerema R.J."/>
            <person name="Klein P."/>
            <person name="Conner P."/>
            <person name="Grauke L."/>
            <person name="Grimwood J."/>
            <person name="Schmutz J."/>
            <person name="Randall J.J."/>
        </authorList>
    </citation>
    <scope>NUCLEOTIDE SEQUENCE</scope>
    <source>
        <tissue evidence="1">Leaf</tissue>
    </source>
</reference>
<comment type="caution">
    <text evidence="1">The sequence shown here is derived from an EMBL/GenBank/DDBJ whole genome shotgun (WGS) entry which is preliminary data.</text>
</comment>
<organism evidence="1 2">
    <name type="scientific">Carya illinoinensis</name>
    <name type="common">Pecan</name>
    <dbReference type="NCBI Taxonomy" id="32201"/>
    <lineage>
        <taxon>Eukaryota</taxon>
        <taxon>Viridiplantae</taxon>
        <taxon>Streptophyta</taxon>
        <taxon>Embryophyta</taxon>
        <taxon>Tracheophyta</taxon>
        <taxon>Spermatophyta</taxon>
        <taxon>Magnoliopsida</taxon>
        <taxon>eudicotyledons</taxon>
        <taxon>Gunneridae</taxon>
        <taxon>Pentapetalae</taxon>
        <taxon>rosids</taxon>
        <taxon>fabids</taxon>
        <taxon>Fagales</taxon>
        <taxon>Juglandaceae</taxon>
        <taxon>Carya</taxon>
    </lineage>
</organism>
<dbReference type="Proteomes" id="UP000811246">
    <property type="component" value="Chromosome 15"/>
</dbReference>
<evidence type="ECO:0000313" key="1">
    <source>
        <dbReference type="EMBL" id="KAG6674023.1"/>
    </source>
</evidence>
<dbReference type="PANTHER" id="PTHR31579">
    <property type="entry name" value="OS03G0796600 PROTEIN"/>
    <property type="match status" value="1"/>
</dbReference>
<dbReference type="AlphaFoldDB" id="A0A922D709"/>
<evidence type="ECO:0000313" key="2">
    <source>
        <dbReference type="Proteomes" id="UP000811246"/>
    </source>
</evidence>
<gene>
    <name evidence="1" type="ORF">I3842_15G021600</name>
</gene>
<sequence length="251" mass="28456">MPLRSTKAACCLVIRNVSYLLGRNRRNMGSISEEELLQMVRDFIESESASPISPPSSNTMSHNDQHPYLTLQEMIRRATKVEVDVLEKILVHVKEMGIAREPTDLLKKRLVARLKMDGYEASLCITSSVCTLGRSKVVQYAGDYEYIDVMVGESNGDGKPERLIVDMDFRSHFEVVRPTPTYLELTDAIPSVFVGTEEKLKKIISLLCKAAKESLTERGLHIPPWRKASYMQSKWLSKDYKKVSVPITNMD</sequence>
<name>A0A922D709_CARIL</name>
<accession>A0A922D709</accession>
<dbReference type="Pfam" id="PF04720">
    <property type="entry name" value="PDDEXK_6"/>
    <property type="match status" value="1"/>
</dbReference>
<dbReference type="InterPro" id="IPR006502">
    <property type="entry name" value="PDDEXK-like"/>
</dbReference>
<dbReference type="EMBL" id="CM031839">
    <property type="protein sequence ID" value="KAG6674023.1"/>
    <property type="molecule type" value="Genomic_DNA"/>
</dbReference>
<proteinExistence type="predicted"/>
<dbReference type="PANTHER" id="PTHR31579:SF34">
    <property type="entry name" value="T14N5.3 PROTEIN"/>
    <property type="match status" value="1"/>
</dbReference>
<protein>
    <submittedName>
        <fullName evidence="1">Uncharacterized protein</fullName>
    </submittedName>
</protein>
<dbReference type="NCBIfam" id="TIGR01615">
    <property type="entry name" value="A_thal_3542"/>
    <property type="match status" value="1"/>
</dbReference>